<protein>
    <submittedName>
        <fullName evidence="4">Amidohydrolase family protein</fullName>
    </submittedName>
</protein>
<feature type="domain" description="Amidohydrolase-related" evidence="3">
    <location>
        <begin position="160"/>
        <end position="332"/>
    </location>
</feature>
<gene>
    <name evidence="4" type="ORF">SNE35_30035</name>
</gene>
<dbReference type="Proteomes" id="UP001285263">
    <property type="component" value="Unassembled WGS sequence"/>
</dbReference>
<dbReference type="PANTHER" id="PTHR43794">
    <property type="entry name" value="AMINOHYDROLASE SSNA-RELATED"/>
    <property type="match status" value="1"/>
</dbReference>
<dbReference type="InterPro" id="IPR050287">
    <property type="entry name" value="MTA/SAH_deaminase"/>
</dbReference>
<keyword evidence="5" id="KW-1185">Reference proteome</keyword>
<name>A0ABU5DR31_9BURK</name>
<evidence type="ECO:0000256" key="2">
    <source>
        <dbReference type="ARBA" id="ARBA00022801"/>
    </source>
</evidence>
<evidence type="ECO:0000313" key="4">
    <source>
        <dbReference type="EMBL" id="MDY0748776.1"/>
    </source>
</evidence>
<comment type="similarity">
    <text evidence="1">Belongs to the metallo-dependent hydrolases superfamily. ATZ/TRZ family.</text>
</comment>
<dbReference type="EMBL" id="JAXCLA010000012">
    <property type="protein sequence ID" value="MDY0748776.1"/>
    <property type="molecule type" value="Genomic_DNA"/>
</dbReference>
<proteinExistence type="inferred from homology"/>
<accession>A0ABU5DR31</accession>
<dbReference type="InterPro" id="IPR011059">
    <property type="entry name" value="Metal-dep_hydrolase_composite"/>
</dbReference>
<dbReference type="SUPFAM" id="SSF51556">
    <property type="entry name" value="Metallo-dependent hydrolases"/>
    <property type="match status" value="1"/>
</dbReference>
<keyword evidence="2" id="KW-0378">Hydrolase</keyword>
<evidence type="ECO:0000259" key="3">
    <source>
        <dbReference type="Pfam" id="PF01979"/>
    </source>
</evidence>
<dbReference type="Gene3D" id="3.20.20.140">
    <property type="entry name" value="Metal-dependent hydrolases"/>
    <property type="match status" value="2"/>
</dbReference>
<dbReference type="InterPro" id="IPR032466">
    <property type="entry name" value="Metal_Hydrolase"/>
</dbReference>
<comment type="caution">
    <text evidence="4">The sequence shown here is derived from an EMBL/GenBank/DDBJ whole genome shotgun (WGS) entry which is preliminary data.</text>
</comment>
<dbReference type="Gene3D" id="2.30.40.10">
    <property type="entry name" value="Urease, subunit C, domain 1"/>
    <property type="match status" value="1"/>
</dbReference>
<evidence type="ECO:0000256" key="1">
    <source>
        <dbReference type="ARBA" id="ARBA00006745"/>
    </source>
</evidence>
<reference evidence="4 5" key="1">
    <citation type="submission" date="2023-11" db="EMBL/GenBank/DDBJ databases">
        <title>Paucibacter sp. nov., isolated from fresh soil in Korea.</title>
        <authorList>
            <person name="Le N.T.T."/>
        </authorList>
    </citation>
    <scope>NUCLEOTIDE SEQUENCE [LARGE SCALE GENOMIC DNA]</scope>
    <source>
        <strain evidence="4 5">R3-3</strain>
    </source>
</reference>
<evidence type="ECO:0000313" key="5">
    <source>
        <dbReference type="Proteomes" id="UP001285263"/>
    </source>
</evidence>
<dbReference type="RefSeq" id="WP_320426747.1">
    <property type="nucleotide sequence ID" value="NZ_JAXCLA010000012.1"/>
</dbReference>
<dbReference type="PANTHER" id="PTHR43794:SF11">
    <property type="entry name" value="AMIDOHYDROLASE-RELATED DOMAIN-CONTAINING PROTEIN"/>
    <property type="match status" value="1"/>
</dbReference>
<dbReference type="SUPFAM" id="SSF51338">
    <property type="entry name" value="Composite domain of metallo-dependent hydrolases"/>
    <property type="match status" value="1"/>
</dbReference>
<organism evidence="4 5">
    <name type="scientific">Roseateles agri</name>
    <dbReference type="NCBI Taxonomy" id="3098619"/>
    <lineage>
        <taxon>Bacteria</taxon>
        <taxon>Pseudomonadati</taxon>
        <taxon>Pseudomonadota</taxon>
        <taxon>Betaproteobacteria</taxon>
        <taxon>Burkholderiales</taxon>
        <taxon>Sphaerotilaceae</taxon>
        <taxon>Roseateles</taxon>
    </lineage>
</organism>
<dbReference type="InterPro" id="IPR006680">
    <property type="entry name" value="Amidohydro-rel"/>
</dbReference>
<dbReference type="Pfam" id="PF01979">
    <property type="entry name" value="Amidohydro_1"/>
    <property type="match status" value="1"/>
</dbReference>
<sequence length="388" mass="41288">MTSTPLFLANASDAAGRRFDLRVAEGRVAGSAPQPGDHVLDLAGRCLRPGLINAHDHLQLNSLPRLKYRQQPHANVAEWIADIDAQRALDPRLRANAARSKPARLLAGGLKNLLAGTTTVAHHDPWHPRLDDEDFPVRVLRSAWSHSLGLDGDAAVRAACHGAPAGEPWIVHAAEGVDDAARLEFERLEALGCLGPRTLLVHGLALDDAQQRRLVQAGGGLVWCPASNLHLFGRTIAPQALAAQGRLALGSDSRISGTRDLLDELAVARQHSMLDEMALEALVSTQAAALLRLPDCGHLAPGARADLLVLPAGLALSRARRADVELVAVDGRILLADPHLPGLDDADLLPVRLDGRPKLLHARLVAALQLEDVTEPGLDLAPALEALS</sequence>